<comment type="caution">
    <text evidence="1">The sequence shown here is derived from an EMBL/GenBank/DDBJ whole genome shotgun (WGS) entry which is preliminary data.</text>
</comment>
<reference evidence="1 2" key="1">
    <citation type="submission" date="2015-11" db="EMBL/GenBank/DDBJ databases">
        <title>Genomic analysis of 38 Legionella species identifies large and diverse effector repertoires.</title>
        <authorList>
            <person name="Burstein D."/>
            <person name="Amaro F."/>
            <person name="Zusman T."/>
            <person name="Lifshitz Z."/>
            <person name="Cohen O."/>
            <person name="Gilbert J.A."/>
            <person name="Pupko T."/>
            <person name="Shuman H.A."/>
            <person name="Segal G."/>
        </authorList>
    </citation>
    <scope>NUCLEOTIDE SEQUENCE [LARGE SCALE GENOMIC DNA]</scope>
    <source>
        <strain evidence="1 2">WIGA</strain>
    </source>
</reference>
<dbReference type="Proteomes" id="UP000054695">
    <property type="component" value="Unassembled WGS sequence"/>
</dbReference>
<proteinExistence type="predicted"/>
<gene>
    <name evidence="1" type="ORF">Lboz_0700</name>
</gene>
<dbReference type="STRING" id="447.Lboz_0700"/>
<dbReference type="AlphaFoldDB" id="A0A0W0RXH5"/>
<sequence length="62" mass="7258">MDILEKFVQLVKTPLFSDNRFDSLDNLDTELKNLFAQDDQLKLREVISKNKQFADTVEVVEL</sequence>
<dbReference type="RefSeq" id="WP_058458394.1">
    <property type="nucleotide sequence ID" value="NZ_CAAAIY010000032.1"/>
</dbReference>
<dbReference type="PATRIC" id="fig|447.4.peg.750"/>
<evidence type="ECO:0000313" key="2">
    <source>
        <dbReference type="Proteomes" id="UP000054695"/>
    </source>
</evidence>
<evidence type="ECO:0000313" key="1">
    <source>
        <dbReference type="EMBL" id="KTC75872.1"/>
    </source>
</evidence>
<accession>A0A0W0RXH5</accession>
<organism evidence="1 2">
    <name type="scientific">Legionella bozemanae</name>
    <name type="common">Fluoribacter bozemanae</name>
    <dbReference type="NCBI Taxonomy" id="447"/>
    <lineage>
        <taxon>Bacteria</taxon>
        <taxon>Pseudomonadati</taxon>
        <taxon>Pseudomonadota</taxon>
        <taxon>Gammaproteobacteria</taxon>
        <taxon>Legionellales</taxon>
        <taxon>Legionellaceae</taxon>
        <taxon>Legionella</taxon>
    </lineage>
</organism>
<protein>
    <submittedName>
        <fullName evidence="1">Uncharacterized protein</fullName>
    </submittedName>
</protein>
<name>A0A0W0RXH5_LEGBO</name>
<keyword evidence="2" id="KW-1185">Reference proteome</keyword>
<dbReference type="EMBL" id="LNXU01000007">
    <property type="protein sequence ID" value="KTC75872.1"/>
    <property type="molecule type" value="Genomic_DNA"/>
</dbReference>